<feature type="transmembrane region" description="Helical" evidence="8">
    <location>
        <begin position="282"/>
        <end position="298"/>
    </location>
</feature>
<dbReference type="GO" id="GO:0016887">
    <property type="term" value="F:ATP hydrolysis activity"/>
    <property type="evidence" value="ECO:0007669"/>
    <property type="project" value="InterPro"/>
</dbReference>
<comment type="subcellular location">
    <subcellularLocation>
        <location evidence="1">Cell membrane</location>
        <topology evidence="1">Multi-pass membrane protein</topology>
    </subcellularLocation>
</comment>
<dbReference type="Pfam" id="PF00664">
    <property type="entry name" value="ABC_membrane"/>
    <property type="match status" value="1"/>
</dbReference>
<feature type="domain" description="ABC transporter" evidence="9">
    <location>
        <begin position="346"/>
        <end position="580"/>
    </location>
</feature>
<dbReference type="GO" id="GO:0005524">
    <property type="term" value="F:ATP binding"/>
    <property type="evidence" value="ECO:0007669"/>
    <property type="project" value="UniProtKB-KW"/>
</dbReference>
<dbReference type="Gene3D" id="1.20.1560.10">
    <property type="entry name" value="ABC transporter type 1, transmembrane domain"/>
    <property type="match status" value="1"/>
</dbReference>
<gene>
    <name evidence="11" type="ORF">GQN54_09520</name>
</gene>
<dbReference type="InterPro" id="IPR017871">
    <property type="entry name" value="ABC_transporter-like_CS"/>
</dbReference>
<evidence type="ECO:0000256" key="2">
    <source>
        <dbReference type="ARBA" id="ARBA00022448"/>
    </source>
</evidence>
<evidence type="ECO:0000256" key="5">
    <source>
        <dbReference type="ARBA" id="ARBA00022840"/>
    </source>
</evidence>
<feature type="transmembrane region" description="Helical" evidence="8">
    <location>
        <begin position="168"/>
        <end position="186"/>
    </location>
</feature>
<dbReference type="AlphaFoldDB" id="A0A6N9NKF8"/>
<sequence>MSEVSGKALDLPILKRVLGFVKPYKGIFYLTAILTIALAFAAPIRPMLIQQIIDEELMNGDMQGLWNMTMLLIGVLIAEAIVQFFQSYLTSWLGQSVIKDLRTQLYQKVTRFRLKYFDNTALGTLVTRVVSDIETIADVFSQGLLEIIGDILKLIVVIGVMLYADWKLTLICLIPIPILIASTSVFKRVIKSAFQEVRTQVSQLNAFVQEHVTGMKIIQIFNREELEMSRFEVINKKHRNAHIKTVWAYSVFFPVVDMLSAGSLALLVWWGTGEVVKEGSGVTLGVLFQFILYIYMLYRPIRQLADRFNTLQMGMVSSERVFKVLDTDSTIEDSGTLLADAVKGDISFNKVWFAYIDEDYVLKDVSFTVKEGETVAFVGATGSGKTSTINLLGRFYEFQKGTIEVDGVDIRKYTIPSLRKSMSVVLQDVFLFSDTIYNNITLNNNEISLEEVIEAAKSVGAHDFISKLPGGYDYDVKERGGMLSVGQRQLISFIRAYVHKPKILILDEATSSIDTESELMIQKATDVLTKGRTSIVIAHRLSTIQKADKIIVLEKGRIIEQGSHQDLLANDGHYRKLFELQFKESVVY</sequence>
<feature type="transmembrane region" description="Helical" evidence="8">
    <location>
        <begin position="26"/>
        <end position="44"/>
    </location>
</feature>
<evidence type="ECO:0000313" key="12">
    <source>
        <dbReference type="Proteomes" id="UP000470771"/>
    </source>
</evidence>
<name>A0A6N9NKF8_9FLAO</name>
<evidence type="ECO:0000256" key="3">
    <source>
        <dbReference type="ARBA" id="ARBA00022692"/>
    </source>
</evidence>
<dbReference type="InterPro" id="IPR027417">
    <property type="entry name" value="P-loop_NTPase"/>
</dbReference>
<dbReference type="GO" id="GO:0005886">
    <property type="term" value="C:plasma membrane"/>
    <property type="evidence" value="ECO:0007669"/>
    <property type="project" value="UniProtKB-SubCell"/>
</dbReference>
<dbReference type="RefSeq" id="WP_160633306.1">
    <property type="nucleotide sequence ID" value="NZ_WWNE01000007.1"/>
</dbReference>
<accession>A0A6N9NKF8</accession>
<feature type="domain" description="ABC transmembrane type-1" evidence="10">
    <location>
        <begin position="30"/>
        <end position="313"/>
    </location>
</feature>
<evidence type="ECO:0000259" key="9">
    <source>
        <dbReference type="PROSITE" id="PS50893"/>
    </source>
</evidence>
<evidence type="ECO:0000256" key="1">
    <source>
        <dbReference type="ARBA" id="ARBA00004651"/>
    </source>
</evidence>
<feature type="transmembrane region" description="Helical" evidence="8">
    <location>
        <begin position="246"/>
        <end position="270"/>
    </location>
</feature>
<dbReference type="Gene3D" id="3.40.50.300">
    <property type="entry name" value="P-loop containing nucleotide triphosphate hydrolases"/>
    <property type="match status" value="1"/>
</dbReference>
<keyword evidence="12" id="KW-1185">Reference proteome</keyword>
<dbReference type="PANTHER" id="PTHR43394:SF1">
    <property type="entry name" value="ATP-BINDING CASSETTE SUB-FAMILY B MEMBER 10, MITOCHONDRIAL"/>
    <property type="match status" value="1"/>
</dbReference>
<dbReference type="CDD" id="cd03254">
    <property type="entry name" value="ABCC_Glucan_exporter_like"/>
    <property type="match status" value="1"/>
</dbReference>
<keyword evidence="7 8" id="KW-0472">Membrane</keyword>
<dbReference type="Pfam" id="PF00005">
    <property type="entry name" value="ABC_tran"/>
    <property type="match status" value="1"/>
</dbReference>
<evidence type="ECO:0000256" key="7">
    <source>
        <dbReference type="ARBA" id="ARBA00023136"/>
    </source>
</evidence>
<evidence type="ECO:0000313" key="11">
    <source>
        <dbReference type="EMBL" id="NBG66354.1"/>
    </source>
</evidence>
<organism evidence="11 12">
    <name type="scientific">Acidiluteibacter ferrifornacis</name>
    <dbReference type="NCBI Taxonomy" id="2692424"/>
    <lineage>
        <taxon>Bacteria</taxon>
        <taxon>Pseudomonadati</taxon>
        <taxon>Bacteroidota</taxon>
        <taxon>Flavobacteriia</taxon>
        <taxon>Flavobacteriales</taxon>
        <taxon>Cryomorphaceae</taxon>
        <taxon>Acidiluteibacter</taxon>
    </lineage>
</organism>
<dbReference type="GO" id="GO:0015421">
    <property type="term" value="F:ABC-type oligopeptide transporter activity"/>
    <property type="evidence" value="ECO:0007669"/>
    <property type="project" value="TreeGrafter"/>
</dbReference>
<dbReference type="InterPro" id="IPR036640">
    <property type="entry name" value="ABC1_TM_sf"/>
</dbReference>
<keyword evidence="3 8" id="KW-0812">Transmembrane</keyword>
<proteinExistence type="predicted"/>
<keyword evidence="6 8" id="KW-1133">Transmembrane helix</keyword>
<evidence type="ECO:0000256" key="8">
    <source>
        <dbReference type="SAM" id="Phobius"/>
    </source>
</evidence>
<keyword evidence="4" id="KW-0547">Nucleotide-binding</keyword>
<dbReference type="SUPFAM" id="SSF90123">
    <property type="entry name" value="ABC transporter transmembrane region"/>
    <property type="match status" value="1"/>
</dbReference>
<comment type="caution">
    <text evidence="11">The sequence shown here is derived from an EMBL/GenBank/DDBJ whole genome shotgun (WGS) entry which is preliminary data.</text>
</comment>
<dbReference type="PANTHER" id="PTHR43394">
    <property type="entry name" value="ATP-DEPENDENT PERMEASE MDL1, MITOCHONDRIAL"/>
    <property type="match status" value="1"/>
</dbReference>
<dbReference type="PROSITE" id="PS50929">
    <property type="entry name" value="ABC_TM1F"/>
    <property type="match status" value="1"/>
</dbReference>
<dbReference type="Proteomes" id="UP000470771">
    <property type="component" value="Unassembled WGS sequence"/>
</dbReference>
<dbReference type="InterPro" id="IPR039421">
    <property type="entry name" value="Type_1_exporter"/>
</dbReference>
<dbReference type="CDD" id="cd18544">
    <property type="entry name" value="ABC_6TM_TmrA_like"/>
    <property type="match status" value="1"/>
</dbReference>
<dbReference type="EMBL" id="WWNE01000007">
    <property type="protein sequence ID" value="NBG66354.1"/>
    <property type="molecule type" value="Genomic_DNA"/>
</dbReference>
<keyword evidence="5 11" id="KW-0067">ATP-binding</keyword>
<evidence type="ECO:0000256" key="6">
    <source>
        <dbReference type="ARBA" id="ARBA00022989"/>
    </source>
</evidence>
<dbReference type="SUPFAM" id="SSF52540">
    <property type="entry name" value="P-loop containing nucleoside triphosphate hydrolases"/>
    <property type="match status" value="1"/>
</dbReference>
<feature type="transmembrane region" description="Helical" evidence="8">
    <location>
        <begin position="65"/>
        <end position="85"/>
    </location>
</feature>
<evidence type="ECO:0000256" key="4">
    <source>
        <dbReference type="ARBA" id="ARBA00022741"/>
    </source>
</evidence>
<evidence type="ECO:0000259" key="10">
    <source>
        <dbReference type="PROSITE" id="PS50929"/>
    </source>
</evidence>
<dbReference type="SMART" id="SM00382">
    <property type="entry name" value="AAA"/>
    <property type="match status" value="1"/>
</dbReference>
<dbReference type="PROSITE" id="PS00211">
    <property type="entry name" value="ABC_TRANSPORTER_1"/>
    <property type="match status" value="1"/>
</dbReference>
<protein>
    <submittedName>
        <fullName evidence="11">ATP-binding cassette domain-containing protein</fullName>
    </submittedName>
</protein>
<dbReference type="FunFam" id="3.40.50.300:FF:000287">
    <property type="entry name" value="Multidrug ABC transporter ATP-binding protein"/>
    <property type="match status" value="1"/>
</dbReference>
<dbReference type="InterPro" id="IPR011527">
    <property type="entry name" value="ABC1_TM_dom"/>
</dbReference>
<keyword evidence="2" id="KW-0813">Transport</keyword>
<dbReference type="InterPro" id="IPR003439">
    <property type="entry name" value="ABC_transporter-like_ATP-bd"/>
</dbReference>
<dbReference type="PROSITE" id="PS50893">
    <property type="entry name" value="ABC_TRANSPORTER_2"/>
    <property type="match status" value="1"/>
</dbReference>
<dbReference type="InterPro" id="IPR003593">
    <property type="entry name" value="AAA+_ATPase"/>
</dbReference>
<reference evidence="11 12" key="1">
    <citation type="submission" date="2019-12" db="EMBL/GenBank/DDBJ databases">
        <authorList>
            <person name="Zhao J."/>
        </authorList>
    </citation>
    <scope>NUCLEOTIDE SEQUENCE [LARGE SCALE GENOMIC DNA]</scope>
    <source>
        <strain evidence="11 12">S-15</strain>
    </source>
</reference>